<organism evidence="3 4">
    <name type="scientific">Allocoleopsis franciscana PCC 7113</name>
    <dbReference type="NCBI Taxonomy" id="1173027"/>
    <lineage>
        <taxon>Bacteria</taxon>
        <taxon>Bacillati</taxon>
        <taxon>Cyanobacteriota</taxon>
        <taxon>Cyanophyceae</taxon>
        <taxon>Coleofasciculales</taxon>
        <taxon>Coleofasciculaceae</taxon>
        <taxon>Allocoleopsis</taxon>
        <taxon>Allocoleopsis franciscana</taxon>
    </lineage>
</organism>
<dbReference type="SUPFAM" id="SSF69255">
    <property type="entry name" value="gp5 N-terminal domain-like"/>
    <property type="match status" value="1"/>
</dbReference>
<dbReference type="RefSeq" id="WP_015185701.1">
    <property type="nucleotide sequence ID" value="NC_019738.1"/>
</dbReference>
<dbReference type="Pfam" id="PF04717">
    <property type="entry name" value="Phage_base_V"/>
    <property type="match status" value="1"/>
</dbReference>
<dbReference type="eggNOG" id="COG3501">
    <property type="taxonomic scope" value="Bacteria"/>
</dbReference>
<keyword evidence="4" id="KW-1185">Reference proteome</keyword>
<dbReference type="AlphaFoldDB" id="K9WPX4"/>
<evidence type="ECO:0000259" key="2">
    <source>
        <dbReference type="Pfam" id="PF04717"/>
    </source>
</evidence>
<evidence type="ECO:0000313" key="4">
    <source>
        <dbReference type="Proteomes" id="UP000010471"/>
    </source>
</evidence>
<reference evidence="3 4" key="1">
    <citation type="submission" date="2012-06" db="EMBL/GenBank/DDBJ databases">
        <title>Finished chromosome of genome of Microcoleus sp. PCC 7113.</title>
        <authorList>
            <consortium name="US DOE Joint Genome Institute"/>
            <person name="Gugger M."/>
            <person name="Coursin T."/>
            <person name="Rippka R."/>
            <person name="Tandeau De Marsac N."/>
            <person name="Huntemann M."/>
            <person name="Wei C.-L."/>
            <person name="Han J."/>
            <person name="Detter J.C."/>
            <person name="Han C."/>
            <person name="Tapia R."/>
            <person name="Chen A."/>
            <person name="Kyrpides N."/>
            <person name="Mavromatis K."/>
            <person name="Markowitz V."/>
            <person name="Szeto E."/>
            <person name="Ivanova N."/>
            <person name="Pagani I."/>
            <person name="Pati A."/>
            <person name="Goodwin L."/>
            <person name="Nordberg H.P."/>
            <person name="Cantor M.N."/>
            <person name="Hua S.X."/>
            <person name="Woyke T."/>
            <person name="Kerfeld C.A."/>
        </authorList>
    </citation>
    <scope>NUCLEOTIDE SEQUENCE [LARGE SCALE GENOMIC DNA]</scope>
    <source>
        <strain evidence="3 4">PCC 7113</strain>
    </source>
</reference>
<protein>
    <recommendedName>
        <fullName evidence="2">Gp5/Type VI secretion system Vgr protein OB-fold domain-containing protein</fullName>
    </recommendedName>
</protein>
<dbReference type="STRING" id="1173027.Mic7113_5970"/>
<evidence type="ECO:0000313" key="3">
    <source>
        <dbReference type="EMBL" id="AFZ21572.1"/>
    </source>
</evidence>
<feature type="region of interest" description="Disordered" evidence="1">
    <location>
        <begin position="263"/>
        <end position="282"/>
    </location>
</feature>
<dbReference type="EMBL" id="CP003630">
    <property type="protein sequence ID" value="AFZ21572.1"/>
    <property type="molecule type" value="Genomic_DNA"/>
</dbReference>
<dbReference type="InterPro" id="IPR047702">
    <property type="entry name" value="VgrG-rel"/>
</dbReference>
<dbReference type="KEGG" id="mic:Mic7113_5970"/>
<dbReference type="PATRIC" id="fig|1173027.3.peg.6614"/>
<feature type="domain" description="Gp5/Type VI secretion system Vgr protein OB-fold" evidence="2">
    <location>
        <begin position="391"/>
        <end position="464"/>
    </location>
</feature>
<gene>
    <name evidence="3" type="ORF">Mic7113_5970</name>
</gene>
<accession>K9WPX4</accession>
<dbReference type="HOGENOM" id="CLU_462110_0_0_3"/>
<dbReference type="SUPFAM" id="SSF69279">
    <property type="entry name" value="Phage tail proteins"/>
    <property type="match status" value="1"/>
</dbReference>
<dbReference type="NCBIfam" id="NF033848">
    <property type="entry name" value="VgrG_rel"/>
    <property type="match status" value="1"/>
</dbReference>
<name>K9WPX4_9CYAN</name>
<dbReference type="InterPro" id="IPR037026">
    <property type="entry name" value="Vgr_OB-fold_dom_sf"/>
</dbReference>
<dbReference type="InterPro" id="IPR006531">
    <property type="entry name" value="Gp5/Vgr_OB"/>
</dbReference>
<proteinExistence type="predicted"/>
<evidence type="ECO:0000256" key="1">
    <source>
        <dbReference type="SAM" id="MobiDB-lite"/>
    </source>
</evidence>
<dbReference type="Proteomes" id="UP000010471">
    <property type="component" value="Chromosome"/>
</dbReference>
<dbReference type="OrthoDB" id="9762420at2"/>
<dbReference type="Gene3D" id="2.40.50.230">
    <property type="entry name" value="Gp5 N-terminal domain"/>
    <property type="match status" value="1"/>
</dbReference>
<sequence length="602" mass="67162">MILRYIPKPKLEIDGNEAPQDLMDDILQISVEESLHLPGMFTLVIQNAYSPGRKQDQPWKHQNLFAIGKPIKIGFTSNTTEAREFQEEDTGYLLEGEITAMEAHFTSGTQAPVIIRGYDVSHRLQRGRYNRSFQNMKDSDIVKKIAREVGIPTGTIDDTGGPHGYGDITGANGYVFQNNQTNLQFFRERAARNGFELFVQDGKLNFRKPKVDESLELKWLENLHSFSVRVSSAQQVREVEVRGWDYGRKQPILETASAEKVLTQTENRKGSRTSTSFKGQPPTPKMIIVDQPVFSSSEAKTIAQTLCDELGGEFVHADAKAEGNPEIRPGKAVRVQEMGKYSGEYYVTETRHFYHDRVYTTEFSVRGLRGGDLLSILSPQTPHQTGQTPLVGIVTDNKDPNKWGRVRVKFPTLTEDHASYWARVVGTGAGPNRGFDCLPEINDEVLVAFEHGDIHRPYVIGGVWNGMDAPPEKVDNSVGGTGVRLRTFKTRLGHKLQLVDEDKGASQKGVYIDTVYGHQIRLNDTEEFAEIQTKDGHSVRLDDKSQKIEIKTSLGGLARITMSSQTGEINIKAGKRLTLDAMQIDITGTALVNVKGGMIKLN</sequence>